<dbReference type="KEGG" id="nhu:H0264_13670"/>
<dbReference type="GO" id="GO:0005524">
    <property type="term" value="F:ATP binding"/>
    <property type="evidence" value="ECO:0007669"/>
    <property type="project" value="UniProtKB-KW"/>
</dbReference>
<keyword evidence="5" id="KW-1185">Reference proteome</keyword>
<sequence>MLALMLVGRDAELTAIDGLLADAAAGHGRVLAIRGEAGIGKSALLEYAAETAAGMRVLRGVGIESEAELGFGVLHMLLHPFSARIDGLPGPQAAALRAALGQAEAGEVNRFLVGAATLTLLAELAAEKPTLLLVDDAQWIDQSSTDALLFAARRFGEDAVAMILGVRETAVPFATPGIASMRLSGLPPAAAAELLDRHTPGLTLPGRERVLTESGGNPLALLELGGARRSAEAAGQVDPGHEVGPLAATSRVQESFRAQIAELPAGTRTLLLIAAADSGTDIGTVLAVAAGHGLSDADLEPAERAGLVTVETDRLVFRHPLIRAAVYRNAAHHARIAVHDSFARVLTAPADADRRAWHLAAATTEPDETVALALEQTARRQQRRGGAMAVSAAYDRAGRLSVDPQRKAHRILLAARAAYDAGKPDRATRLAAEAAALTEDLGIVADATHIRAQVEYERTSPAADAELSLRAAALIADTDPERAVFILAEAICCARDAADRALLLRGTELLNSIRLPEDSPLRPHAAAQIAWADLLGGQPAPAVAVVAAHIRAARANTVDDLHKVVAAFSGLMLADDAAAAAIMEEMIAGARATGELQWIPYALEPAALAHLLSGAFGEARTAVAEGISLSEEIGMPIEAGALRAIEVWLTAVSGDRTGCRALAGAILPGLSATHRTHAALAEWGVALADLAAGDFDAARDRLDSVCTGPAAHDFLIRAVPDHVEAAVRGGRPERAGDHLTAFERWAASVANPVAEALLQRCRALLAGGDDAEKHYSAALAQHGDIGSPYDRARTRLVYGEWLRRRRRRSDARTQLVEALETFEQLGAGAWVGRVQTELAALGDQPATPRRSDPLAQLTPQETQVVRLAAAGYSNKEIGARLFLSPRTIGHHLYNAYPKLGIARRADLAQFRL</sequence>
<dbReference type="GO" id="GO:0006355">
    <property type="term" value="P:regulation of DNA-templated transcription"/>
    <property type="evidence" value="ECO:0007669"/>
    <property type="project" value="InterPro"/>
</dbReference>
<dbReference type="InterPro" id="IPR027417">
    <property type="entry name" value="P-loop_NTPase"/>
</dbReference>
<dbReference type="InterPro" id="IPR000792">
    <property type="entry name" value="Tscrpt_reg_LuxR_C"/>
</dbReference>
<dbReference type="SUPFAM" id="SSF52540">
    <property type="entry name" value="P-loop containing nucleoside triphosphate hydrolases"/>
    <property type="match status" value="1"/>
</dbReference>
<dbReference type="AlphaFoldDB" id="A0A7D6VHT8"/>
<dbReference type="PROSITE" id="PS50043">
    <property type="entry name" value="HTH_LUXR_2"/>
    <property type="match status" value="1"/>
</dbReference>
<dbReference type="PROSITE" id="PS00622">
    <property type="entry name" value="HTH_LUXR_1"/>
    <property type="match status" value="1"/>
</dbReference>
<dbReference type="Gene3D" id="1.10.10.10">
    <property type="entry name" value="Winged helix-like DNA-binding domain superfamily/Winged helix DNA-binding domain"/>
    <property type="match status" value="1"/>
</dbReference>
<reference evidence="4 5" key="1">
    <citation type="submission" date="2020-07" db="EMBL/GenBank/DDBJ databases">
        <authorList>
            <person name="Zhuang K."/>
            <person name="Ran Y."/>
        </authorList>
    </citation>
    <scope>NUCLEOTIDE SEQUENCE [LARGE SCALE GENOMIC DNA]</scope>
    <source>
        <strain evidence="4 5">WCH-YHL-001</strain>
    </source>
</reference>
<dbReference type="CDD" id="cd06170">
    <property type="entry name" value="LuxR_C_like"/>
    <property type="match status" value="1"/>
</dbReference>
<dbReference type="InterPro" id="IPR041664">
    <property type="entry name" value="AAA_16"/>
</dbReference>
<dbReference type="PANTHER" id="PTHR16305:SF35">
    <property type="entry name" value="TRANSCRIPTIONAL ACTIVATOR DOMAIN"/>
    <property type="match status" value="1"/>
</dbReference>
<accession>A0A7D6VHT8</accession>
<name>A0A7D6VHT8_9NOCA</name>
<dbReference type="EMBL" id="CP059399">
    <property type="protein sequence ID" value="QLY33135.1"/>
    <property type="molecule type" value="Genomic_DNA"/>
</dbReference>
<dbReference type="PANTHER" id="PTHR16305">
    <property type="entry name" value="TESTICULAR SOLUBLE ADENYLYL CYCLASE"/>
    <property type="match status" value="1"/>
</dbReference>
<dbReference type="Pfam" id="PF00196">
    <property type="entry name" value="GerE"/>
    <property type="match status" value="1"/>
</dbReference>
<dbReference type="InterPro" id="IPR016032">
    <property type="entry name" value="Sig_transdc_resp-reg_C-effctor"/>
</dbReference>
<evidence type="ECO:0000259" key="3">
    <source>
        <dbReference type="PROSITE" id="PS50043"/>
    </source>
</evidence>
<dbReference type="InterPro" id="IPR036388">
    <property type="entry name" value="WH-like_DNA-bd_sf"/>
</dbReference>
<dbReference type="PRINTS" id="PR00038">
    <property type="entry name" value="HTHLUXR"/>
</dbReference>
<evidence type="ECO:0000256" key="2">
    <source>
        <dbReference type="ARBA" id="ARBA00022840"/>
    </source>
</evidence>
<dbReference type="GO" id="GO:0005737">
    <property type="term" value="C:cytoplasm"/>
    <property type="evidence" value="ECO:0007669"/>
    <property type="project" value="TreeGrafter"/>
</dbReference>
<gene>
    <name evidence="4" type="ORF">H0264_13670</name>
</gene>
<keyword evidence="1" id="KW-0547">Nucleotide-binding</keyword>
<dbReference type="Pfam" id="PF13191">
    <property type="entry name" value="AAA_16"/>
    <property type="match status" value="1"/>
</dbReference>
<dbReference type="GO" id="GO:0003677">
    <property type="term" value="F:DNA binding"/>
    <property type="evidence" value="ECO:0007669"/>
    <property type="project" value="InterPro"/>
</dbReference>
<dbReference type="GO" id="GO:0004016">
    <property type="term" value="F:adenylate cyclase activity"/>
    <property type="evidence" value="ECO:0007669"/>
    <property type="project" value="TreeGrafter"/>
</dbReference>
<evidence type="ECO:0000313" key="4">
    <source>
        <dbReference type="EMBL" id="QLY33135.1"/>
    </source>
</evidence>
<dbReference type="SMART" id="SM00421">
    <property type="entry name" value="HTH_LUXR"/>
    <property type="match status" value="1"/>
</dbReference>
<proteinExistence type="predicted"/>
<keyword evidence="2" id="KW-0067">ATP-binding</keyword>
<feature type="domain" description="HTH luxR-type" evidence="3">
    <location>
        <begin position="850"/>
        <end position="912"/>
    </location>
</feature>
<dbReference type="SUPFAM" id="SSF46894">
    <property type="entry name" value="C-terminal effector domain of the bipartite response regulators"/>
    <property type="match status" value="1"/>
</dbReference>
<evidence type="ECO:0000313" key="5">
    <source>
        <dbReference type="Proteomes" id="UP000515512"/>
    </source>
</evidence>
<protein>
    <submittedName>
        <fullName evidence="4">AAA family ATPase</fullName>
    </submittedName>
</protein>
<evidence type="ECO:0000256" key="1">
    <source>
        <dbReference type="ARBA" id="ARBA00022741"/>
    </source>
</evidence>
<dbReference type="Proteomes" id="UP000515512">
    <property type="component" value="Chromosome"/>
</dbReference>
<organism evidence="4 5">
    <name type="scientific">Nocardia huaxiensis</name>
    <dbReference type="NCBI Taxonomy" id="2755382"/>
    <lineage>
        <taxon>Bacteria</taxon>
        <taxon>Bacillati</taxon>
        <taxon>Actinomycetota</taxon>
        <taxon>Actinomycetes</taxon>
        <taxon>Mycobacteriales</taxon>
        <taxon>Nocardiaceae</taxon>
        <taxon>Nocardia</taxon>
    </lineage>
</organism>